<dbReference type="OrthoDB" id="6359816at2759"/>
<dbReference type="SUPFAM" id="SSF54695">
    <property type="entry name" value="POZ domain"/>
    <property type="match status" value="1"/>
</dbReference>
<dbReference type="PANTHER" id="PTHR47843:SF5">
    <property type="entry name" value="BTB_POZ DOMAIN PROTEIN"/>
    <property type="match status" value="1"/>
</dbReference>
<name>A0A1E3BDD2_ASPCR</name>
<dbReference type="CDD" id="cd18186">
    <property type="entry name" value="BTB_POZ_ZBTB_KLHL-like"/>
    <property type="match status" value="1"/>
</dbReference>
<evidence type="ECO:0000313" key="2">
    <source>
        <dbReference type="EMBL" id="ODM18985.1"/>
    </source>
</evidence>
<comment type="caution">
    <text evidence="2">The sequence shown here is derived from an EMBL/GenBank/DDBJ whole genome shotgun (WGS) entry which is preliminary data.</text>
</comment>
<dbReference type="Gene3D" id="3.30.710.10">
    <property type="entry name" value="Potassium Channel Kv1.1, Chain A"/>
    <property type="match status" value="1"/>
</dbReference>
<organism evidence="2 3">
    <name type="scientific">Aspergillus cristatus</name>
    <name type="common">Chinese Fuzhuan brick tea-fermentation fungus</name>
    <name type="synonym">Eurotium cristatum</name>
    <dbReference type="NCBI Taxonomy" id="573508"/>
    <lineage>
        <taxon>Eukaryota</taxon>
        <taxon>Fungi</taxon>
        <taxon>Dikarya</taxon>
        <taxon>Ascomycota</taxon>
        <taxon>Pezizomycotina</taxon>
        <taxon>Eurotiomycetes</taxon>
        <taxon>Eurotiomycetidae</taxon>
        <taxon>Eurotiales</taxon>
        <taxon>Aspergillaceae</taxon>
        <taxon>Aspergillus</taxon>
        <taxon>Aspergillus subgen. Aspergillus</taxon>
    </lineage>
</organism>
<dbReference type="InterPro" id="IPR000210">
    <property type="entry name" value="BTB/POZ_dom"/>
</dbReference>
<reference evidence="2 3" key="1">
    <citation type="journal article" date="2016" name="BMC Genomics">
        <title>Comparative genomic and transcriptomic analyses of the Fuzhuan brick tea-fermentation fungus Aspergillus cristatus.</title>
        <authorList>
            <person name="Ge Y."/>
            <person name="Wang Y."/>
            <person name="Liu Y."/>
            <person name="Tan Y."/>
            <person name="Ren X."/>
            <person name="Zhang X."/>
            <person name="Hyde K.D."/>
            <person name="Liu Y."/>
            <person name="Liu Z."/>
        </authorList>
    </citation>
    <scope>NUCLEOTIDE SEQUENCE [LARGE SCALE GENOMIC DNA]</scope>
    <source>
        <strain evidence="2 3">GZAAS20.1005</strain>
    </source>
</reference>
<proteinExistence type="predicted"/>
<dbReference type="Proteomes" id="UP000094569">
    <property type="component" value="Unassembled WGS sequence"/>
</dbReference>
<evidence type="ECO:0000259" key="1">
    <source>
        <dbReference type="PROSITE" id="PS50097"/>
    </source>
</evidence>
<protein>
    <recommendedName>
        <fullName evidence="1">BTB domain-containing protein</fullName>
    </recommendedName>
</protein>
<keyword evidence="3" id="KW-1185">Reference proteome</keyword>
<dbReference type="EMBL" id="JXNT01000005">
    <property type="protein sequence ID" value="ODM18985.1"/>
    <property type="molecule type" value="Genomic_DNA"/>
</dbReference>
<accession>A0A1E3BDD2</accession>
<dbReference type="VEuPathDB" id="FungiDB:SI65_05602"/>
<dbReference type="AlphaFoldDB" id="A0A1E3BDD2"/>
<dbReference type="PROSITE" id="PS50097">
    <property type="entry name" value="BTB"/>
    <property type="match status" value="1"/>
</dbReference>
<gene>
    <name evidence="2" type="ORF">SI65_05602</name>
</gene>
<sequence>MSPAPIHKTKDFLLTSRFSDMQITCRGQIFKAHRFIICKQSPFFESALTGPYKECALQSVDLPDDDPETVERVVSSLYLGDYKERGHMLPLDGIGEDKSRGTTRAIGSVHVQVYIAADKFGVDGLKALASEKFVSWANAHWESAVFVDIMQEVIGSVPAHDMELQNVVTDVIYKHLFIPVKKGDILKVQEAFGNIGSVIIAQLVGSDLLINPEGRDSVAKAGALDRIAHKLTEDG</sequence>
<evidence type="ECO:0000313" key="3">
    <source>
        <dbReference type="Proteomes" id="UP000094569"/>
    </source>
</evidence>
<dbReference type="Pfam" id="PF00651">
    <property type="entry name" value="BTB"/>
    <property type="match status" value="1"/>
</dbReference>
<dbReference type="SMART" id="SM00225">
    <property type="entry name" value="BTB"/>
    <property type="match status" value="1"/>
</dbReference>
<dbReference type="PANTHER" id="PTHR47843">
    <property type="entry name" value="BTB DOMAIN-CONTAINING PROTEIN-RELATED"/>
    <property type="match status" value="1"/>
</dbReference>
<feature type="domain" description="BTB" evidence="1">
    <location>
        <begin position="19"/>
        <end position="86"/>
    </location>
</feature>
<dbReference type="InterPro" id="IPR011333">
    <property type="entry name" value="SKP1/BTB/POZ_sf"/>
</dbReference>